<dbReference type="EMBL" id="LWMV01000062">
    <property type="protein sequence ID" value="KZX14888.1"/>
    <property type="molecule type" value="Genomic_DNA"/>
</dbReference>
<dbReference type="InterPro" id="IPR013785">
    <property type="entry name" value="Aldolase_TIM"/>
</dbReference>
<dbReference type="STRING" id="49547.MBCUR_03410"/>
<dbReference type="RefSeq" id="WP_067089418.1">
    <property type="nucleotide sequence ID" value="NZ_LWMV01000062.1"/>
</dbReference>
<dbReference type="SFLD" id="SFLDS00029">
    <property type="entry name" value="Radical_SAM"/>
    <property type="match status" value="1"/>
</dbReference>
<dbReference type="InterPro" id="IPR023885">
    <property type="entry name" value="4Fe4S-binding_SPASM_dom"/>
</dbReference>
<keyword evidence="4" id="KW-0408">Iron</keyword>
<dbReference type="SFLD" id="SFLDG01386">
    <property type="entry name" value="main_SPASM_domain-containing"/>
    <property type="match status" value="1"/>
</dbReference>
<dbReference type="PATRIC" id="fig|49547.3.peg.360"/>
<dbReference type="PANTHER" id="PTHR43273">
    <property type="entry name" value="ANAEROBIC SULFATASE-MATURATING ENZYME HOMOLOG ASLB-RELATED"/>
    <property type="match status" value="1"/>
</dbReference>
<dbReference type="NCBIfam" id="TIGR04085">
    <property type="entry name" value="rSAM_more_4Fe4S"/>
    <property type="match status" value="1"/>
</dbReference>
<comment type="similarity">
    <text evidence="6">Belongs to the radical SAM superfamily. Anaerobic sulfatase-maturating enzyme family.</text>
</comment>
<dbReference type="Gene3D" id="3.20.20.70">
    <property type="entry name" value="Aldolase class I"/>
    <property type="match status" value="1"/>
</dbReference>
<evidence type="ECO:0000256" key="1">
    <source>
        <dbReference type="ARBA" id="ARBA00001966"/>
    </source>
</evidence>
<dbReference type="InterPro" id="IPR058240">
    <property type="entry name" value="rSAM_sf"/>
</dbReference>
<dbReference type="AlphaFoldDB" id="A0A166CUT8"/>
<dbReference type="SFLD" id="SFLDG01072">
    <property type="entry name" value="dehydrogenase_like"/>
    <property type="match status" value="1"/>
</dbReference>
<evidence type="ECO:0000256" key="5">
    <source>
        <dbReference type="ARBA" id="ARBA00023014"/>
    </source>
</evidence>
<evidence type="ECO:0000256" key="4">
    <source>
        <dbReference type="ARBA" id="ARBA00023004"/>
    </source>
</evidence>
<evidence type="ECO:0000256" key="2">
    <source>
        <dbReference type="ARBA" id="ARBA00022691"/>
    </source>
</evidence>
<keyword evidence="3" id="KW-0479">Metal-binding</keyword>
<keyword evidence="5" id="KW-0411">Iron-sulfur</keyword>
<dbReference type="InterPro" id="IPR024018">
    <property type="entry name" value="CHP04083_rSAM"/>
</dbReference>
<dbReference type="SFLD" id="SFLDG01384">
    <property type="entry name" value="thioether_bond_formation_requi"/>
    <property type="match status" value="1"/>
</dbReference>
<dbReference type="Pfam" id="PF04055">
    <property type="entry name" value="Radical_SAM"/>
    <property type="match status" value="1"/>
</dbReference>
<dbReference type="Pfam" id="PF13186">
    <property type="entry name" value="SPASM"/>
    <property type="match status" value="1"/>
</dbReference>
<dbReference type="GO" id="GO:0016491">
    <property type="term" value="F:oxidoreductase activity"/>
    <property type="evidence" value="ECO:0007669"/>
    <property type="project" value="UniProtKB-KW"/>
</dbReference>
<evidence type="ECO:0000256" key="6">
    <source>
        <dbReference type="ARBA" id="ARBA00023601"/>
    </source>
</evidence>
<evidence type="ECO:0000256" key="3">
    <source>
        <dbReference type="ARBA" id="ARBA00022723"/>
    </source>
</evidence>
<dbReference type="GO" id="GO:0051536">
    <property type="term" value="F:iron-sulfur cluster binding"/>
    <property type="evidence" value="ECO:0007669"/>
    <property type="project" value="UniProtKB-KW"/>
</dbReference>
<dbReference type="Proteomes" id="UP000077245">
    <property type="component" value="Unassembled WGS sequence"/>
</dbReference>
<dbReference type="InterPro" id="IPR007197">
    <property type="entry name" value="rSAM"/>
</dbReference>
<dbReference type="PANTHER" id="PTHR43273:SF3">
    <property type="entry name" value="ANAEROBIC SULFATASE-MATURATING ENZYME HOMOLOG ASLB-RELATED"/>
    <property type="match status" value="1"/>
</dbReference>
<feature type="domain" description="Radical SAM core" evidence="7">
    <location>
        <begin position="1"/>
        <end position="220"/>
    </location>
</feature>
<evidence type="ECO:0000313" key="9">
    <source>
        <dbReference type="Proteomes" id="UP000077245"/>
    </source>
</evidence>
<dbReference type="SFLD" id="SFLDG01067">
    <property type="entry name" value="SPASM/twitch_domain_containing"/>
    <property type="match status" value="1"/>
</dbReference>
<dbReference type="EC" id="1.8.98.-" evidence="8"/>
<gene>
    <name evidence="8" type="ORF">MBCUR_03410</name>
</gene>
<evidence type="ECO:0000259" key="7">
    <source>
        <dbReference type="PROSITE" id="PS51918"/>
    </source>
</evidence>
<name>A0A166CUT8_9EURY</name>
<keyword evidence="2" id="KW-0949">S-adenosyl-L-methionine</keyword>
<dbReference type="CDD" id="cd01335">
    <property type="entry name" value="Radical_SAM"/>
    <property type="match status" value="1"/>
</dbReference>
<dbReference type="InterPro" id="IPR023867">
    <property type="entry name" value="Sulphatase_maturase_rSAM"/>
</dbReference>
<keyword evidence="8" id="KW-0560">Oxidoreductase</keyword>
<dbReference type="GO" id="GO:0046872">
    <property type="term" value="F:metal ion binding"/>
    <property type="evidence" value="ECO:0007669"/>
    <property type="project" value="UniProtKB-KW"/>
</dbReference>
<dbReference type="InterPro" id="IPR047602">
    <property type="entry name" value="SPASM_CteB-like"/>
</dbReference>
<protein>
    <submittedName>
        <fullName evidence="8">Anaerobic sulfatase-maturating enzyme</fullName>
        <ecNumber evidence="8">1.8.98.-</ecNumber>
    </submittedName>
</protein>
<evidence type="ECO:0000313" key="8">
    <source>
        <dbReference type="EMBL" id="KZX14888.1"/>
    </source>
</evidence>
<dbReference type="CDD" id="cd21124">
    <property type="entry name" value="SPASM_CteB-like"/>
    <property type="match status" value="1"/>
</dbReference>
<keyword evidence="9" id="KW-1185">Reference proteome</keyword>
<dbReference type="NCBIfam" id="TIGR04083">
    <property type="entry name" value="rSAM_pep_methan"/>
    <property type="match status" value="1"/>
</dbReference>
<accession>A0A166CUT8</accession>
<proteinExistence type="inferred from homology"/>
<comment type="cofactor">
    <cofactor evidence="1">
        <name>[4Fe-4S] cluster</name>
        <dbReference type="ChEBI" id="CHEBI:49883"/>
    </cofactor>
</comment>
<dbReference type="SUPFAM" id="SSF102114">
    <property type="entry name" value="Radical SAM enzymes"/>
    <property type="match status" value="1"/>
</dbReference>
<dbReference type="PROSITE" id="PS51918">
    <property type="entry name" value="RADICAL_SAM"/>
    <property type="match status" value="1"/>
</dbReference>
<dbReference type="OrthoDB" id="5620at2157"/>
<reference evidence="8 9" key="1">
    <citation type="submission" date="2016-04" db="EMBL/GenBank/DDBJ databases">
        <title>Genome sequence of Methanobrevibacter curvatus DSM 11111.</title>
        <authorList>
            <person name="Poehlein A."/>
            <person name="Seedorf H."/>
            <person name="Daniel R."/>
        </authorList>
    </citation>
    <scope>NUCLEOTIDE SEQUENCE [LARGE SCALE GENOMIC DNA]</scope>
    <source>
        <strain evidence="8 9">DSM 11111</strain>
    </source>
</reference>
<comment type="caution">
    <text evidence="8">The sequence shown here is derived from an EMBL/GenBank/DDBJ whole genome shotgun (WGS) entry which is preliminary data.</text>
</comment>
<sequence>MTFHVMIIPTLSCPSNCSYCWGSVKNAPVMDIEIVKEISKWLNGFRNDLVHFTFHGGEPLLAGYDFFESALPLLQSQGDEIDKKGYKDFGFSLQSNLWLLDEKMADLFSKYKIAISTSIDGPKEINDYQRGEFYFDRTMEKYKMAVEHELNISFICTFTSYSKDFYEEIYNFFLKNKYNLKLHAALPSLRDSNADKWALKGEEHGQLLIDLLDKYLNDLDKFEIKDFDHIAKSYFRRRGTLCTFADCMGDTLAVGHDGSIYPCYRFVGMNEYVMGNVKDHPSMEDLKSSNAWEKLMDFKSFVDDRCKTCSYIKYCRGGCPYNGIVSNEGDIAVDPQCEAYKMIFNEVSKRANKEFKKSALSAFKGDQNKSKNDEKFTIMDLMMKK</sequence>
<organism evidence="8 9">
    <name type="scientific">Methanobrevibacter curvatus</name>
    <dbReference type="NCBI Taxonomy" id="49547"/>
    <lineage>
        <taxon>Archaea</taxon>
        <taxon>Methanobacteriati</taxon>
        <taxon>Methanobacteriota</taxon>
        <taxon>Methanomada group</taxon>
        <taxon>Methanobacteria</taxon>
        <taxon>Methanobacteriales</taxon>
        <taxon>Methanobacteriaceae</taxon>
        <taxon>Methanobrevibacter</taxon>
    </lineage>
</organism>